<dbReference type="GO" id="GO:0016853">
    <property type="term" value="F:isomerase activity"/>
    <property type="evidence" value="ECO:0007669"/>
    <property type="project" value="UniProtKB-KW"/>
</dbReference>
<dbReference type="OrthoDB" id="407442at2759"/>
<dbReference type="PANTHER" id="PTHR48037">
    <property type="entry name" value="ATPASE E1"/>
    <property type="match status" value="1"/>
</dbReference>
<dbReference type="Gene3D" id="3.30.70.330">
    <property type="match status" value="1"/>
</dbReference>
<dbReference type="CDD" id="cd12347">
    <property type="entry name" value="RRM_PPIE"/>
    <property type="match status" value="1"/>
</dbReference>
<keyword evidence="5" id="KW-0413">Isomerase</keyword>
<evidence type="ECO:0000313" key="5">
    <source>
        <dbReference type="EMBL" id="OLL21824.1"/>
    </source>
</evidence>
<dbReference type="Pfam" id="PF00076">
    <property type="entry name" value="RRM_1"/>
    <property type="match status" value="1"/>
</dbReference>
<dbReference type="InterPro" id="IPR012677">
    <property type="entry name" value="Nucleotide-bd_a/b_plait_sf"/>
</dbReference>
<dbReference type="InterPro" id="IPR035979">
    <property type="entry name" value="RBD_domain_sf"/>
</dbReference>
<name>A0A1U7LGP4_NEOID</name>
<comment type="caution">
    <text evidence="5">The sequence shown here is derived from an EMBL/GenBank/DDBJ whole genome shotgun (WGS) entry which is preliminary data.</text>
</comment>
<dbReference type="SUPFAM" id="SSF54928">
    <property type="entry name" value="RNA-binding domain, RBD"/>
    <property type="match status" value="1"/>
</dbReference>
<dbReference type="SMART" id="SM00360">
    <property type="entry name" value="RRM"/>
    <property type="match status" value="1"/>
</dbReference>
<dbReference type="AlphaFoldDB" id="A0A1U7LGP4"/>
<evidence type="ECO:0000256" key="2">
    <source>
        <dbReference type="PROSITE-ProRule" id="PRU00176"/>
    </source>
</evidence>
<organism evidence="5 6">
    <name type="scientific">Neolecta irregularis (strain DAH-3)</name>
    <dbReference type="NCBI Taxonomy" id="1198029"/>
    <lineage>
        <taxon>Eukaryota</taxon>
        <taxon>Fungi</taxon>
        <taxon>Dikarya</taxon>
        <taxon>Ascomycota</taxon>
        <taxon>Taphrinomycotina</taxon>
        <taxon>Neolectales</taxon>
        <taxon>Neolectaceae</taxon>
        <taxon>Neolecta</taxon>
    </lineage>
</organism>
<evidence type="ECO:0000313" key="6">
    <source>
        <dbReference type="Proteomes" id="UP000186594"/>
    </source>
</evidence>
<reference evidence="5 6" key="1">
    <citation type="submission" date="2016-04" db="EMBL/GenBank/DDBJ databases">
        <title>Evolutionary innovation and constraint leading to complex multicellularity in the Ascomycota.</title>
        <authorList>
            <person name="Cisse O."/>
            <person name="Nguyen A."/>
            <person name="Hewitt D.A."/>
            <person name="Jedd G."/>
            <person name="Stajich J.E."/>
        </authorList>
    </citation>
    <scope>NUCLEOTIDE SEQUENCE [LARGE SCALE GENOMIC DNA]</scope>
    <source>
        <strain evidence="5 6">DAH-3</strain>
    </source>
</reference>
<evidence type="ECO:0000256" key="1">
    <source>
        <dbReference type="ARBA" id="ARBA00022884"/>
    </source>
</evidence>
<sequence length="166" mass="18547">MASTNQKHKSTVYVAGLSEEVTKDILHAAFIPFGDVVEIELQEDRDSGILIPGQLKCLTSSGKRHRGFAYVEFESPMDARAAIDNMDQAELFGRVIRAQPAKKDRENFNGLDSDLPVWQQEDWLRKHAIHEEDKGEQPDAVSTEPVYRDPREAMAGLDLAGPNPES</sequence>
<accession>A0A1U7LGP4</accession>
<keyword evidence="1 2" id="KW-0694">RNA-binding</keyword>
<evidence type="ECO:0000259" key="4">
    <source>
        <dbReference type="PROSITE" id="PS50102"/>
    </source>
</evidence>
<evidence type="ECO:0000256" key="3">
    <source>
        <dbReference type="SAM" id="MobiDB-lite"/>
    </source>
</evidence>
<feature type="domain" description="RRM" evidence="4">
    <location>
        <begin position="10"/>
        <end position="103"/>
    </location>
</feature>
<dbReference type="PANTHER" id="PTHR48037:SF1">
    <property type="entry name" value="RRM DOMAIN-CONTAINING PROTEIN"/>
    <property type="match status" value="1"/>
</dbReference>
<dbReference type="STRING" id="1198029.A0A1U7LGP4"/>
<feature type="compositionally biased region" description="Basic and acidic residues" evidence="3">
    <location>
        <begin position="128"/>
        <end position="137"/>
    </location>
</feature>
<dbReference type="OMA" id="KMASNER"/>
<dbReference type="InterPro" id="IPR000504">
    <property type="entry name" value="RRM_dom"/>
</dbReference>
<dbReference type="Proteomes" id="UP000186594">
    <property type="component" value="Unassembled WGS sequence"/>
</dbReference>
<protein>
    <submittedName>
        <fullName evidence="5">Peptidyl-prolyl cis-trans isomerase E</fullName>
    </submittedName>
</protein>
<dbReference type="PROSITE" id="PS50102">
    <property type="entry name" value="RRM"/>
    <property type="match status" value="1"/>
</dbReference>
<gene>
    <name evidence="5" type="ORF">NEOLI_001041</name>
</gene>
<feature type="region of interest" description="Disordered" evidence="3">
    <location>
        <begin position="128"/>
        <end position="166"/>
    </location>
</feature>
<dbReference type="EMBL" id="LXFE01004239">
    <property type="protein sequence ID" value="OLL21824.1"/>
    <property type="molecule type" value="Genomic_DNA"/>
</dbReference>
<keyword evidence="6" id="KW-1185">Reference proteome</keyword>
<dbReference type="GO" id="GO:0003723">
    <property type="term" value="F:RNA binding"/>
    <property type="evidence" value="ECO:0007669"/>
    <property type="project" value="UniProtKB-UniRule"/>
</dbReference>
<proteinExistence type="predicted"/>
<dbReference type="InterPro" id="IPR034168">
    <property type="entry name" value="PPIE_RRM"/>
</dbReference>